<dbReference type="STRING" id="995034.SAMN05216219_2458"/>
<gene>
    <name evidence="1" type="ORF">SAMN05216219_2458</name>
</gene>
<name>A0A1I5CP46_9MICO</name>
<dbReference type="OrthoDB" id="3268477at2"/>
<evidence type="ECO:0000313" key="1">
    <source>
        <dbReference type="EMBL" id="SFN88780.1"/>
    </source>
</evidence>
<dbReference type="Proteomes" id="UP000198867">
    <property type="component" value="Unassembled WGS sequence"/>
</dbReference>
<protein>
    <recommendedName>
        <fullName evidence="3">Sporulation related domain-containing protein</fullName>
    </recommendedName>
</protein>
<keyword evidence="2" id="KW-1185">Reference proteome</keyword>
<dbReference type="RefSeq" id="WP_090711849.1">
    <property type="nucleotide sequence ID" value="NZ_FOVM01000007.1"/>
</dbReference>
<evidence type="ECO:0008006" key="3">
    <source>
        <dbReference type="Google" id="ProtNLM"/>
    </source>
</evidence>
<sequence>MSEDPSKQYWYNMKTGAVERGYESPAVDRAGPFATAEEAAHAPERLRERAAAWAAEEAADDR</sequence>
<evidence type="ECO:0000313" key="2">
    <source>
        <dbReference type="Proteomes" id="UP000198867"/>
    </source>
</evidence>
<organism evidence="1 2">
    <name type="scientific">Mycetocola miduiensis</name>
    <dbReference type="NCBI Taxonomy" id="995034"/>
    <lineage>
        <taxon>Bacteria</taxon>
        <taxon>Bacillati</taxon>
        <taxon>Actinomycetota</taxon>
        <taxon>Actinomycetes</taxon>
        <taxon>Micrococcales</taxon>
        <taxon>Microbacteriaceae</taxon>
        <taxon>Mycetocola</taxon>
    </lineage>
</organism>
<dbReference type="EMBL" id="FOVM01000007">
    <property type="protein sequence ID" value="SFN88780.1"/>
    <property type="molecule type" value="Genomic_DNA"/>
</dbReference>
<proteinExistence type="predicted"/>
<dbReference type="AlphaFoldDB" id="A0A1I5CP46"/>
<accession>A0A1I5CP46</accession>
<reference evidence="2" key="1">
    <citation type="submission" date="2016-10" db="EMBL/GenBank/DDBJ databases">
        <authorList>
            <person name="Varghese N."/>
            <person name="Submissions S."/>
        </authorList>
    </citation>
    <scope>NUCLEOTIDE SEQUENCE [LARGE SCALE GENOMIC DNA]</scope>
    <source>
        <strain evidence="2">CGMCC 1.11101</strain>
    </source>
</reference>